<dbReference type="RefSeq" id="WP_205120558.1">
    <property type="nucleotide sequence ID" value="NZ_JAFBCM010000001.1"/>
</dbReference>
<proteinExistence type="predicted"/>
<protein>
    <submittedName>
        <fullName evidence="1">Uncharacterized protein</fullName>
    </submittedName>
</protein>
<dbReference type="EMBL" id="JBHRZH010000012">
    <property type="protein sequence ID" value="MFC3762010.1"/>
    <property type="molecule type" value="Genomic_DNA"/>
</dbReference>
<gene>
    <name evidence="1" type="ORF">ACFOUW_14300</name>
</gene>
<comment type="caution">
    <text evidence="1">The sequence shown here is derived from an EMBL/GenBank/DDBJ whole genome shotgun (WGS) entry which is preliminary data.</text>
</comment>
<name>A0ABV7YDB4_9ACTN</name>
<reference evidence="2" key="1">
    <citation type="journal article" date="2019" name="Int. J. Syst. Evol. Microbiol.">
        <title>The Global Catalogue of Microorganisms (GCM) 10K type strain sequencing project: providing services to taxonomists for standard genome sequencing and annotation.</title>
        <authorList>
            <consortium name="The Broad Institute Genomics Platform"/>
            <consortium name="The Broad Institute Genome Sequencing Center for Infectious Disease"/>
            <person name="Wu L."/>
            <person name="Ma J."/>
        </authorList>
    </citation>
    <scope>NUCLEOTIDE SEQUENCE [LARGE SCALE GENOMIC DNA]</scope>
    <source>
        <strain evidence="2">CGMCC 4.7241</strain>
    </source>
</reference>
<dbReference type="Proteomes" id="UP001595699">
    <property type="component" value="Unassembled WGS sequence"/>
</dbReference>
<organism evidence="1 2">
    <name type="scientific">Tenggerimyces flavus</name>
    <dbReference type="NCBI Taxonomy" id="1708749"/>
    <lineage>
        <taxon>Bacteria</taxon>
        <taxon>Bacillati</taxon>
        <taxon>Actinomycetota</taxon>
        <taxon>Actinomycetes</taxon>
        <taxon>Propionibacteriales</taxon>
        <taxon>Nocardioidaceae</taxon>
        <taxon>Tenggerimyces</taxon>
    </lineage>
</organism>
<accession>A0ABV7YDB4</accession>
<evidence type="ECO:0000313" key="1">
    <source>
        <dbReference type="EMBL" id="MFC3762010.1"/>
    </source>
</evidence>
<evidence type="ECO:0000313" key="2">
    <source>
        <dbReference type="Proteomes" id="UP001595699"/>
    </source>
</evidence>
<sequence length="59" mass="5944">MVANMRYEVCGAFPVLEVAPGGVVEHAALEVAGANIDALLQAGLIKPAEQAAAKAPKGD</sequence>
<keyword evidence="2" id="KW-1185">Reference proteome</keyword>